<evidence type="ECO:0000313" key="2">
    <source>
        <dbReference type="EMBL" id="EFO21470.2"/>
    </source>
</evidence>
<name>A0A1S0TX83_LOALO</name>
<reference evidence="2" key="1">
    <citation type="submission" date="2012-04" db="EMBL/GenBank/DDBJ databases">
        <title>The Genome Sequence of Loa loa.</title>
        <authorList>
            <consortium name="The Broad Institute Genome Sequencing Platform"/>
            <consortium name="Broad Institute Genome Sequencing Center for Infectious Disease"/>
            <person name="Nutman T.B."/>
            <person name="Fink D.L."/>
            <person name="Russ C."/>
            <person name="Young S."/>
            <person name="Zeng Q."/>
            <person name="Gargeya S."/>
            <person name="Alvarado L."/>
            <person name="Berlin A."/>
            <person name="Chapman S.B."/>
            <person name="Chen Z."/>
            <person name="Freedman E."/>
            <person name="Gellesch M."/>
            <person name="Goldberg J."/>
            <person name="Griggs A."/>
            <person name="Gujja S."/>
            <person name="Heilman E.R."/>
            <person name="Heiman D."/>
            <person name="Howarth C."/>
            <person name="Mehta T."/>
            <person name="Neiman D."/>
            <person name="Pearson M."/>
            <person name="Roberts A."/>
            <person name="Saif S."/>
            <person name="Shea T."/>
            <person name="Shenoy N."/>
            <person name="Sisk P."/>
            <person name="Stolte C."/>
            <person name="Sykes S."/>
            <person name="White J."/>
            <person name="Yandava C."/>
            <person name="Haas B."/>
            <person name="Henn M.R."/>
            <person name="Nusbaum C."/>
            <person name="Birren B."/>
        </authorList>
    </citation>
    <scope>NUCLEOTIDE SEQUENCE [LARGE SCALE GENOMIC DNA]</scope>
</reference>
<dbReference type="CTD" id="9944434"/>
<dbReference type="OrthoDB" id="5850518at2759"/>
<dbReference type="OMA" id="FCTFITV"/>
<keyword evidence="1" id="KW-0472">Membrane</keyword>
<gene>
    <name evidence="2" type="ORF">LOAG_07021</name>
</gene>
<keyword evidence="1" id="KW-1133">Transmembrane helix</keyword>
<feature type="transmembrane region" description="Helical" evidence="1">
    <location>
        <begin position="79"/>
        <end position="96"/>
    </location>
</feature>
<protein>
    <submittedName>
        <fullName evidence="2">Uncharacterized protein</fullName>
    </submittedName>
</protein>
<dbReference type="RefSeq" id="XP_020302436.1">
    <property type="nucleotide sequence ID" value="XM_020447318.1"/>
</dbReference>
<evidence type="ECO:0000256" key="1">
    <source>
        <dbReference type="SAM" id="Phobius"/>
    </source>
</evidence>
<dbReference type="KEGG" id="loa:LOAG_07021"/>
<keyword evidence="1" id="KW-0812">Transmembrane</keyword>
<proteinExistence type="predicted"/>
<dbReference type="GeneID" id="9944434"/>
<feature type="transmembrane region" description="Helical" evidence="1">
    <location>
        <begin position="116"/>
        <end position="133"/>
    </location>
</feature>
<dbReference type="AlphaFoldDB" id="A0A1S0TX83"/>
<sequence>MAKVFGECNTSLRGFFISLPCDLIRFRWCYRKLMLTLQRNMVIRTLRKVYMATTSVGNSSSGAVDTTIDYKMLKKRHDLLKNPFVLAGIVLPWIALHGFLKPHSERISFAEHRFRIFLQFCTFITVFSVATMMRRNKSRH</sequence>
<dbReference type="EMBL" id="JH712572">
    <property type="protein sequence ID" value="EFO21470.2"/>
    <property type="molecule type" value="Genomic_DNA"/>
</dbReference>
<accession>A0A1S0TX83</accession>
<dbReference type="InParanoid" id="A0A1S0TX83"/>
<organism evidence="2">
    <name type="scientific">Loa loa</name>
    <name type="common">Eye worm</name>
    <name type="synonym">Filaria loa</name>
    <dbReference type="NCBI Taxonomy" id="7209"/>
    <lineage>
        <taxon>Eukaryota</taxon>
        <taxon>Metazoa</taxon>
        <taxon>Ecdysozoa</taxon>
        <taxon>Nematoda</taxon>
        <taxon>Chromadorea</taxon>
        <taxon>Rhabditida</taxon>
        <taxon>Spirurina</taxon>
        <taxon>Spiruromorpha</taxon>
        <taxon>Filarioidea</taxon>
        <taxon>Onchocercidae</taxon>
        <taxon>Loa</taxon>
    </lineage>
</organism>